<feature type="transmembrane region" description="Helical" evidence="2">
    <location>
        <begin position="813"/>
        <end position="835"/>
    </location>
</feature>
<dbReference type="SUPFAM" id="SSF52058">
    <property type="entry name" value="L domain-like"/>
    <property type="match status" value="1"/>
</dbReference>
<reference evidence="4" key="1">
    <citation type="submission" date="2015-09" db="EMBL/GenBank/DDBJ databases">
        <authorList>
            <consortium name="Pathogen Informatics"/>
        </authorList>
    </citation>
    <scope>NUCLEOTIDE SEQUENCE [LARGE SCALE GENOMIC DNA]</scope>
    <source>
        <strain evidence="4">Lake Konstanz</strain>
    </source>
</reference>
<feature type="transmembrane region" description="Helical" evidence="2">
    <location>
        <begin position="753"/>
        <end position="776"/>
    </location>
</feature>
<dbReference type="Proteomes" id="UP000051952">
    <property type="component" value="Unassembled WGS sequence"/>
</dbReference>
<keyword evidence="2" id="KW-1133">Transmembrane helix</keyword>
<gene>
    <name evidence="3" type="ORF">BSAL_56120</name>
</gene>
<evidence type="ECO:0000313" key="4">
    <source>
        <dbReference type="Proteomes" id="UP000051952"/>
    </source>
</evidence>
<evidence type="ECO:0000256" key="2">
    <source>
        <dbReference type="SAM" id="Phobius"/>
    </source>
</evidence>
<protein>
    <submittedName>
        <fullName evidence="3">GP46-like surface antigen, putative</fullName>
    </submittedName>
</protein>
<feature type="compositionally biased region" description="Low complexity" evidence="1">
    <location>
        <begin position="318"/>
        <end position="332"/>
    </location>
</feature>
<organism evidence="3 4">
    <name type="scientific">Bodo saltans</name>
    <name type="common">Flagellated protozoan</name>
    <dbReference type="NCBI Taxonomy" id="75058"/>
    <lineage>
        <taxon>Eukaryota</taxon>
        <taxon>Discoba</taxon>
        <taxon>Euglenozoa</taxon>
        <taxon>Kinetoplastea</taxon>
        <taxon>Metakinetoplastina</taxon>
        <taxon>Eubodonida</taxon>
        <taxon>Bodonidae</taxon>
        <taxon>Bodo</taxon>
    </lineage>
</organism>
<dbReference type="VEuPathDB" id="TriTrypDB:BSAL_56120"/>
<feature type="transmembrane region" description="Helical" evidence="2">
    <location>
        <begin position="635"/>
        <end position="658"/>
    </location>
</feature>
<evidence type="ECO:0000256" key="1">
    <source>
        <dbReference type="SAM" id="MobiDB-lite"/>
    </source>
</evidence>
<proteinExistence type="predicted"/>
<feature type="transmembrane region" description="Helical" evidence="2">
    <location>
        <begin position="788"/>
        <end position="806"/>
    </location>
</feature>
<accession>A0A0S4IND6</accession>
<dbReference type="InterPro" id="IPR053213">
    <property type="entry name" value="RLP29"/>
</dbReference>
<evidence type="ECO:0000313" key="3">
    <source>
        <dbReference type="EMBL" id="CUE76009.1"/>
    </source>
</evidence>
<dbReference type="EMBL" id="CYKH01000181">
    <property type="protein sequence ID" value="CUE76009.1"/>
    <property type="molecule type" value="Genomic_DNA"/>
</dbReference>
<name>A0A0S4IND6_BODSA</name>
<dbReference type="InterPro" id="IPR032675">
    <property type="entry name" value="LRR_dom_sf"/>
</dbReference>
<dbReference type="AlphaFoldDB" id="A0A0S4IND6"/>
<feature type="transmembrane region" description="Helical" evidence="2">
    <location>
        <begin position="560"/>
        <end position="582"/>
    </location>
</feature>
<feature type="transmembrane region" description="Helical" evidence="2">
    <location>
        <begin position="603"/>
        <end position="623"/>
    </location>
</feature>
<dbReference type="PANTHER" id="PTHR48009:SF7">
    <property type="entry name" value="LEUCINE-RICH REPEAT (LRR) FAMILY PROTEIN"/>
    <property type="match status" value="1"/>
</dbReference>
<sequence>MMDVSNNSISGTLPPEYSALSMNQLSGSLPASYAAWPQINSFQVSQNRINGTLPSEYANWSVAMNNFDVSDCNLTGSIPPEYGNWTSTNFFTVQRNALNGTLPFTLGMWTRLGMFDVSHNDLNGALPSSFAGWMAPKSVRVSWNALRGTLSPDFSAWGAELIEFDATHNLISGIIPVEWGRTWTGPTAVSLGNNCLKGWVPDDLAMNAAVVEICNTRVATSLSPNQVVCPAGLLNAWPPACVPEESFSITASAPQLCLPIISFDADDRAAGSVLVNDTFISVPPTDFNTLSSPAAVVVAIVRVTQDNGAHFYPRRTRTNSTTTTPAPSAPTSIIGSSSEEYRLTVDILTLPISRSVFKSAPVLLVNVSVWHALPLRTWDVSSVVSSWSDDSSGDKPASAPLNWTVLAASAAATPSSSSLSSTYNSSSSWQVLRLLSPTLDERQGGGGWLPITTPPLVSRVVKLRIAFSCGDEEVLDVNLLIPAPGYPQQLASQVEAATRYSQVASALAGGASSGSALGRVMAIRSMVVCDANAAVGGGVLDFDLHLCPSSAETDIARSAVVSNVVVLACVFVFLLLLLSCVWAHARGVSLRSALLVFSMPSSAYPACVAVLPSTAAAVALLIARVNSSTCVGLDTVLIVLGLVVVVGCPSALLALWTIRGMRTSQQKWTCQKRGGAVLRIPSRERSNNSATTSSILTAATSRAALCLHGALGPVLCRSWKWHRQGNPTESSTTTTGDSNMMKSVWVVLLEYRVLWFAALDAGMLVVIAMLAVVSGLGGASSSDVCQSTTAVVLVLLVAQLLLMVTLRPYRTLFAVVHGAVTLVLTCLSVGAQLAFIVSSFPADEEDSRTNSVEGLLWLVNASAGCNLAVVGVTAVKMLFDVKDLLDAISRRLRQDRIHHSASSLLSPPCGTGEGLPGVLLPSPTTPLESSILSLATIEEDECRGASPTASLPTMMIAMDDETFEDHFGNKKFWDVNGNARREQHQQHQHVDSRDVD</sequence>
<dbReference type="Gene3D" id="3.80.10.10">
    <property type="entry name" value="Ribonuclease Inhibitor"/>
    <property type="match status" value="1"/>
</dbReference>
<keyword evidence="2" id="KW-0812">Transmembrane</keyword>
<keyword evidence="4" id="KW-1185">Reference proteome</keyword>
<keyword evidence="2" id="KW-0472">Membrane</keyword>
<feature type="transmembrane region" description="Helical" evidence="2">
    <location>
        <begin position="855"/>
        <end position="875"/>
    </location>
</feature>
<feature type="region of interest" description="Disordered" evidence="1">
    <location>
        <begin position="311"/>
        <end position="333"/>
    </location>
</feature>
<dbReference type="PANTHER" id="PTHR48009">
    <property type="entry name" value="LEUCINE-RICH REPEAT (LRR) FAMILY PROTEIN"/>
    <property type="match status" value="1"/>
</dbReference>